<dbReference type="PANTHER" id="PTHR42648">
    <property type="entry name" value="TRANSPOSASE, PUTATIVE-RELATED"/>
    <property type="match status" value="1"/>
</dbReference>
<dbReference type="SUPFAM" id="SSF53098">
    <property type="entry name" value="Ribonuclease H-like"/>
    <property type="match status" value="1"/>
</dbReference>
<dbReference type="InterPro" id="IPR043502">
    <property type="entry name" value="DNA/RNA_pol_sf"/>
</dbReference>
<dbReference type="Pfam" id="PF25597">
    <property type="entry name" value="SH3_retrovirus"/>
    <property type="match status" value="1"/>
</dbReference>
<keyword evidence="7" id="KW-0479">Metal-binding</keyword>
<dbReference type="GO" id="GO:0003964">
    <property type="term" value="F:RNA-directed DNA polymerase activity"/>
    <property type="evidence" value="ECO:0007669"/>
    <property type="project" value="UniProtKB-KW"/>
</dbReference>
<proteinExistence type="predicted"/>
<evidence type="ECO:0000256" key="15">
    <source>
        <dbReference type="ARBA" id="ARBA00022908"/>
    </source>
</evidence>
<keyword evidence="13" id="KW-0460">Magnesium</keyword>
<evidence type="ECO:0000256" key="1">
    <source>
        <dbReference type="ARBA" id="ARBA00002180"/>
    </source>
</evidence>
<dbReference type="CDD" id="cd09272">
    <property type="entry name" value="RNase_HI_RT_Ty1"/>
    <property type="match status" value="1"/>
</dbReference>
<gene>
    <name evidence="24" type="ORF">A4X03_0g5451</name>
</gene>
<dbReference type="InterPro" id="IPR039537">
    <property type="entry name" value="Retrotran_Ty1/copia-like"/>
</dbReference>
<dbReference type="GO" id="GO:0006508">
    <property type="term" value="P:proteolysis"/>
    <property type="evidence" value="ECO:0007669"/>
    <property type="project" value="UniProtKB-KW"/>
</dbReference>
<feature type="compositionally biased region" description="Basic and acidic residues" evidence="23">
    <location>
        <begin position="632"/>
        <end position="642"/>
    </location>
</feature>
<evidence type="ECO:0000256" key="14">
    <source>
        <dbReference type="ARBA" id="ARBA00022884"/>
    </source>
</evidence>
<keyword evidence="17" id="KW-0808">Transferase</keyword>
<dbReference type="InterPro" id="IPR001584">
    <property type="entry name" value="Integrase_cat-core"/>
</dbReference>
<dbReference type="InterPro" id="IPR012337">
    <property type="entry name" value="RNaseH-like_sf"/>
</dbReference>
<feature type="compositionally biased region" description="Pro residues" evidence="23">
    <location>
        <begin position="643"/>
        <end position="653"/>
    </location>
</feature>
<keyword evidence="20" id="KW-0511">Multifunctional enzyme</keyword>
<feature type="region of interest" description="Disordered" evidence="23">
    <location>
        <begin position="616"/>
        <end position="653"/>
    </location>
</feature>
<comment type="function">
    <text evidence="1">The aspartyl protease (PR) mediates the proteolytic cleavages of the Gag and Gag-Pol polyproteins after assembly of the VLP.</text>
</comment>
<evidence type="ECO:0000256" key="7">
    <source>
        <dbReference type="ARBA" id="ARBA00022723"/>
    </source>
</evidence>
<feature type="compositionally biased region" description="Polar residues" evidence="23">
    <location>
        <begin position="170"/>
        <end position="187"/>
    </location>
</feature>
<dbReference type="InterPro" id="IPR013103">
    <property type="entry name" value="RVT_2"/>
</dbReference>
<evidence type="ECO:0000256" key="3">
    <source>
        <dbReference type="ARBA" id="ARBA00022612"/>
    </source>
</evidence>
<dbReference type="GO" id="GO:0003887">
    <property type="term" value="F:DNA-directed DNA polymerase activity"/>
    <property type="evidence" value="ECO:0007669"/>
    <property type="project" value="UniProtKB-KW"/>
</dbReference>
<dbReference type="GO" id="GO:0046872">
    <property type="term" value="F:metal ion binding"/>
    <property type="evidence" value="ECO:0007669"/>
    <property type="project" value="UniProtKB-KW"/>
</dbReference>
<evidence type="ECO:0000256" key="16">
    <source>
        <dbReference type="ARBA" id="ARBA00022918"/>
    </source>
</evidence>
<keyword evidence="3" id="KW-1188">Viral release from host cell</keyword>
<evidence type="ECO:0000256" key="2">
    <source>
        <dbReference type="ARBA" id="ARBA00022578"/>
    </source>
</evidence>
<evidence type="ECO:0000256" key="5">
    <source>
        <dbReference type="ARBA" id="ARBA00022695"/>
    </source>
</evidence>
<keyword evidence="2" id="KW-0815">Transposition</keyword>
<sequence length="1231" mass="137892">MCPDRSRFERYRELTGDQTRSVSVASGDSVPIIGIGTIKLAVATTGSNRTKILTLRNTLHVPGLAVNLISVPTLQLERTDVLFTKQGATIFTNNDELHANMDPKQKTSVIWSSSAHQGAAHIAQEVENGSLPDPPEDPAQQQPGYMVGNERGHGAIAGADQSELRWADGPSQTGVATELDNSGTSLPSGVGGGANKRRDLIRLINQAPKGAHGRLLLYHRRFGHSGFQALAKAARRGKLDGLTESQVRTAARELQLCNSCIETRMARIKFGKRKTQFKSRNDLWHVDLVGPFQEIAGYQYFLTVVDEYSRRNWIRLLRTKGEAFSHIRDLCNLEERQTGIKLKMIRSDNGGEFTSNEAKQWARSNGIVWQYTTPYTSVQNGVAERMNRTIQERARALLHGAGAGHALWPNAVLSASHIINHLPSKAISDKIPLERWENREVDTSHLRVWGCVAWIKIHDAQRTDGKLSARGLRGMMVGYGEEYKAWMIFTPSHPTKKVHFSRDVRFDEGTRFVDTVLSEKNPMMPSAEEYEDMLEVDWEKSSDESVVIDTELAHIRQAPNSNSEQLVADDGWNNVSIPLPSTPLGHEHLPSLMEIDSLLSPHELLSTPLMHERLDLPASSPLPGSDKSAVIGHDEHVPDLRPSDPPAVPPGPPLEDGQVYAPMTERMLRAEQRHIARFGNELAPGFHALAVSLSKESEKKIRLSADGEELEPLSFREAKQRKDWVRWKQAMDEQLQALQDMHTWDLMELPPNRKAVGSRWVYKLKLDEDGKAARRKARLVAQGFSQVEGIDFTETFAPVARLDTLRALLAMTVHHGWTILQLDVVTAYLNSDLDEEVYMEQPPGYEKRDKKGRKLVCKLRLPLYGLKQAGRQWNSKFHTKLVERGYVQCKSEPCVYVRRNGGSFSIVLVYVDDVLVIAPNAAAADEEKVWLSKTFDMTDGGPLRHFLGIKIKMEKDRIILSQQAYIKAVLDRFNLAHERTSSTPGHSVNPLRAPDDYVPSREDIKLFAAMVGCLKWIAQTVRPDLSFICGVLSRFQARPTAEHIDHAKRALRFLRKTASEDLIFERASKDVLGLVGYTDSDLAGDVETSRSTTGFVFYIHGNPVSWSSRLQTSVAMSTVEAEYIALAEGLREGLWLRNLLTELGFPPQVPFQIHTDNEGTRMIAKNPEAHKRTKHIALRYHAVRERTKAGEIDIVRVDTHDNPADVLTKSLAGPKLVEARTKLHVVHAEVE</sequence>
<dbReference type="SUPFAM" id="SSF56672">
    <property type="entry name" value="DNA/RNA polymerases"/>
    <property type="match status" value="1"/>
</dbReference>
<dbReference type="AlphaFoldDB" id="A0A177U5L4"/>
<dbReference type="GO" id="GO:0015074">
    <property type="term" value="P:DNA integration"/>
    <property type="evidence" value="ECO:0007669"/>
    <property type="project" value="UniProtKB-KW"/>
</dbReference>
<evidence type="ECO:0000313" key="24">
    <source>
        <dbReference type="EMBL" id="KAE8256226.1"/>
    </source>
</evidence>
<evidence type="ECO:0000256" key="17">
    <source>
        <dbReference type="ARBA" id="ARBA00022932"/>
    </source>
</evidence>
<dbReference type="Pfam" id="PF22936">
    <property type="entry name" value="Pol_BBD"/>
    <property type="match status" value="1"/>
</dbReference>
<dbReference type="GO" id="GO:0032196">
    <property type="term" value="P:transposition"/>
    <property type="evidence" value="ECO:0007669"/>
    <property type="project" value="UniProtKB-KW"/>
</dbReference>
<keyword evidence="6" id="KW-0540">Nuclease</keyword>
<dbReference type="GO" id="GO:0005634">
    <property type="term" value="C:nucleus"/>
    <property type="evidence" value="ECO:0007669"/>
    <property type="project" value="UniProtKB-ARBA"/>
</dbReference>
<dbReference type="GO" id="GO:0003723">
    <property type="term" value="F:RNA binding"/>
    <property type="evidence" value="ECO:0007669"/>
    <property type="project" value="UniProtKB-KW"/>
</dbReference>
<evidence type="ECO:0000256" key="23">
    <source>
        <dbReference type="SAM" id="MobiDB-lite"/>
    </source>
</evidence>
<dbReference type="GO" id="GO:0006310">
    <property type="term" value="P:DNA recombination"/>
    <property type="evidence" value="ECO:0007669"/>
    <property type="project" value="UniProtKB-KW"/>
</dbReference>
<dbReference type="Proteomes" id="UP000077671">
    <property type="component" value="Unassembled WGS sequence"/>
</dbReference>
<evidence type="ECO:0000256" key="20">
    <source>
        <dbReference type="ARBA" id="ARBA00023268"/>
    </source>
</evidence>
<evidence type="ECO:0000256" key="9">
    <source>
        <dbReference type="ARBA" id="ARBA00022750"/>
    </source>
</evidence>
<evidence type="ECO:0000256" key="12">
    <source>
        <dbReference type="ARBA" id="ARBA00022840"/>
    </source>
</evidence>
<dbReference type="GO" id="GO:0005524">
    <property type="term" value="F:ATP binding"/>
    <property type="evidence" value="ECO:0007669"/>
    <property type="project" value="UniProtKB-KW"/>
</dbReference>
<reference evidence="24" key="2">
    <citation type="journal article" date="2019" name="IMA Fungus">
        <title>Genome sequencing and comparison of five Tilletia species to identify candidate genes for the detection of regulated species infecting wheat.</title>
        <authorList>
            <person name="Nguyen H.D.T."/>
            <person name="Sultana T."/>
            <person name="Kesanakurti P."/>
            <person name="Hambleton S."/>
        </authorList>
    </citation>
    <scope>NUCLEOTIDE SEQUENCE</scope>
    <source>
        <strain evidence="24">DAOMC 238032</strain>
    </source>
</reference>
<name>A0A177U5L4_9BASI</name>
<keyword evidence="4" id="KW-0645">Protease</keyword>
<keyword evidence="8" id="KW-0547">Nucleotide-binding</keyword>
<comment type="caution">
    <text evidence="24">The sequence shown here is derived from an EMBL/GenBank/DDBJ whole genome shotgun (WGS) entry which is preliminary data.</text>
</comment>
<dbReference type="Pfam" id="PF07727">
    <property type="entry name" value="RVT_2"/>
    <property type="match status" value="1"/>
</dbReference>
<dbReference type="EMBL" id="LWDD02000871">
    <property type="protein sequence ID" value="KAE8256226.1"/>
    <property type="molecule type" value="Genomic_DNA"/>
</dbReference>
<dbReference type="Pfam" id="PF00665">
    <property type="entry name" value="rve"/>
    <property type="match status" value="1"/>
</dbReference>
<evidence type="ECO:0000256" key="8">
    <source>
        <dbReference type="ARBA" id="ARBA00022741"/>
    </source>
</evidence>
<protein>
    <submittedName>
        <fullName evidence="24">Uncharacterized protein</fullName>
    </submittedName>
</protein>
<keyword evidence="18" id="KW-0917">Virion maturation</keyword>
<evidence type="ECO:0000256" key="4">
    <source>
        <dbReference type="ARBA" id="ARBA00022670"/>
    </source>
</evidence>
<keyword evidence="17" id="KW-0239">DNA-directed DNA polymerase</keyword>
<evidence type="ECO:0000313" key="25">
    <source>
        <dbReference type="Proteomes" id="UP000077671"/>
    </source>
</evidence>
<keyword evidence="9" id="KW-0064">Aspartyl protease</keyword>
<evidence type="ECO:0000256" key="11">
    <source>
        <dbReference type="ARBA" id="ARBA00022801"/>
    </source>
</evidence>
<evidence type="ECO:0000256" key="18">
    <source>
        <dbReference type="ARBA" id="ARBA00023113"/>
    </source>
</evidence>
<evidence type="ECO:0000256" key="21">
    <source>
        <dbReference type="ARBA" id="ARBA00048173"/>
    </source>
</evidence>
<keyword evidence="19" id="KW-0233">DNA recombination</keyword>
<evidence type="ECO:0000256" key="22">
    <source>
        <dbReference type="ARBA" id="ARBA00049244"/>
    </source>
</evidence>
<comment type="catalytic activity">
    <reaction evidence="21">
        <text>DNA(n) + a 2'-deoxyribonucleoside 5'-triphosphate = DNA(n+1) + diphosphate</text>
        <dbReference type="Rhea" id="RHEA:22508"/>
        <dbReference type="Rhea" id="RHEA-COMP:17339"/>
        <dbReference type="Rhea" id="RHEA-COMP:17340"/>
        <dbReference type="ChEBI" id="CHEBI:33019"/>
        <dbReference type="ChEBI" id="CHEBI:61560"/>
        <dbReference type="ChEBI" id="CHEBI:173112"/>
        <dbReference type="EC" id="2.7.7.49"/>
    </reaction>
</comment>
<dbReference type="InterPro" id="IPR057670">
    <property type="entry name" value="SH3_retrovirus"/>
</dbReference>
<keyword evidence="5" id="KW-0548">Nucleotidyltransferase</keyword>
<dbReference type="GO" id="GO:0004190">
    <property type="term" value="F:aspartic-type endopeptidase activity"/>
    <property type="evidence" value="ECO:0007669"/>
    <property type="project" value="UniProtKB-KW"/>
</dbReference>
<accession>A0A177U5L4</accession>
<dbReference type="PROSITE" id="PS50994">
    <property type="entry name" value="INTEGRASE"/>
    <property type="match status" value="1"/>
</dbReference>
<dbReference type="PANTHER" id="PTHR42648:SF11">
    <property type="entry name" value="TRANSPOSON TY4-P GAG-POL POLYPROTEIN"/>
    <property type="match status" value="1"/>
</dbReference>
<dbReference type="InterPro" id="IPR054722">
    <property type="entry name" value="PolX-like_BBD"/>
</dbReference>
<evidence type="ECO:0000256" key="6">
    <source>
        <dbReference type="ARBA" id="ARBA00022722"/>
    </source>
</evidence>
<evidence type="ECO:0000256" key="19">
    <source>
        <dbReference type="ARBA" id="ARBA00023172"/>
    </source>
</evidence>
<evidence type="ECO:0000256" key="13">
    <source>
        <dbReference type="ARBA" id="ARBA00022842"/>
    </source>
</evidence>
<reference evidence="24" key="1">
    <citation type="submission" date="2016-04" db="EMBL/GenBank/DDBJ databases">
        <authorList>
            <person name="Nguyen H.D."/>
            <person name="Kesanakurti P."/>
            <person name="Cullis J."/>
            <person name="Levesque C.A."/>
            <person name="Hambleton S."/>
        </authorList>
    </citation>
    <scope>NUCLEOTIDE SEQUENCE</scope>
    <source>
        <strain evidence="24">DAOMC 238032</strain>
    </source>
</reference>
<evidence type="ECO:0000256" key="10">
    <source>
        <dbReference type="ARBA" id="ARBA00022759"/>
    </source>
</evidence>
<keyword evidence="15" id="KW-0229">DNA integration</keyword>
<keyword evidence="14" id="KW-0694">RNA-binding</keyword>
<keyword evidence="10" id="KW-0255">Endonuclease</keyword>
<keyword evidence="16" id="KW-0695">RNA-directed DNA polymerase</keyword>
<keyword evidence="12" id="KW-0067">ATP-binding</keyword>
<dbReference type="GO" id="GO:0004519">
    <property type="term" value="F:endonuclease activity"/>
    <property type="evidence" value="ECO:0007669"/>
    <property type="project" value="UniProtKB-KW"/>
</dbReference>
<feature type="region of interest" description="Disordered" evidence="23">
    <location>
        <begin position="170"/>
        <end position="193"/>
    </location>
</feature>
<dbReference type="InterPro" id="IPR036397">
    <property type="entry name" value="RNaseH_sf"/>
</dbReference>
<dbReference type="Gene3D" id="3.30.420.10">
    <property type="entry name" value="Ribonuclease H-like superfamily/Ribonuclease H"/>
    <property type="match status" value="1"/>
</dbReference>
<keyword evidence="11" id="KW-0378">Hydrolase</keyword>
<organism evidence="24 25">
    <name type="scientific">Tilletia caries</name>
    <name type="common">wheat bunt fungus</name>
    <dbReference type="NCBI Taxonomy" id="13290"/>
    <lineage>
        <taxon>Eukaryota</taxon>
        <taxon>Fungi</taxon>
        <taxon>Dikarya</taxon>
        <taxon>Basidiomycota</taxon>
        <taxon>Ustilaginomycotina</taxon>
        <taxon>Exobasidiomycetes</taxon>
        <taxon>Tilletiales</taxon>
        <taxon>Tilletiaceae</taxon>
        <taxon>Tilletia</taxon>
    </lineage>
</organism>
<comment type="catalytic activity">
    <reaction evidence="22">
        <text>DNA(n) + a 2'-deoxyribonucleoside 5'-triphosphate = DNA(n+1) + diphosphate</text>
        <dbReference type="Rhea" id="RHEA:22508"/>
        <dbReference type="Rhea" id="RHEA-COMP:17339"/>
        <dbReference type="Rhea" id="RHEA-COMP:17340"/>
        <dbReference type="ChEBI" id="CHEBI:33019"/>
        <dbReference type="ChEBI" id="CHEBI:61560"/>
        <dbReference type="ChEBI" id="CHEBI:173112"/>
        <dbReference type="EC" id="2.7.7.7"/>
    </reaction>
</comment>